<dbReference type="InterPro" id="IPR013078">
    <property type="entry name" value="His_Pase_superF_clade-1"/>
</dbReference>
<dbReference type="InterPro" id="IPR029033">
    <property type="entry name" value="His_PPase_superfam"/>
</dbReference>
<keyword evidence="4" id="KW-1185">Reference proteome</keyword>
<dbReference type="Proteomes" id="UP000179441">
    <property type="component" value="Unassembled WGS sequence"/>
</dbReference>
<proteinExistence type="predicted"/>
<dbReference type="RefSeq" id="WP_046252954.1">
    <property type="nucleotide sequence ID" value="NZ_CP010946.1"/>
</dbReference>
<dbReference type="HOGENOM" id="CLU_084603_2_1_11"/>
<evidence type="ECO:0000313" key="3">
    <source>
        <dbReference type="EMBL" id="OHU77792.1"/>
    </source>
</evidence>
<dbReference type="GeneID" id="31678943"/>
<reference evidence="4 5" key="2">
    <citation type="submission" date="2016-10" db="EMBL/GenBank/DDBJ databases">
        <title>Evaluation of Human, Veterinary and Environmental Mycobacterium chelonae Isolates by Core Genome Phylogenomic Analysis, Targeted Gene Comparison, and Anti-microbial Susceptibility Patterns: A Tale of Mistaken Identities.</title>
        <authorList>
            <person name="Fogelson S.B."/>
            <person name="Camus A.C."/>
            <person name="Lorenz W."/>
            <person name="Vasireddy R."/>
            <person name="Vasireddy S."/>
            <person name="Smith T."/>
            <person name="Brown-Elliott B.A."/>
            <person name="Wallace R.J.Jr."/>
            <person name="Hasan N.A."/>
            <person name="Reischl U."/>
            <person name="Sanchez S."/>
        </authorList>
    </citation>
    <scope>NUCLEOTIDE SEQUENCE [LARGE SCALE GENOMIC DNA]</scope>
    <source>
        <strain evidence="2 5">15515</strain>
        <strain evidence="3 4">15518</strain>
    </source>
</reference>
<evidence type="ECO:0000313" key="2">
    <source>
        <dbReference type="EMBL" id="OHU60001.1"/>
    </source>
</evidence>
<dbReference type="Proteomes" id="UP000180113">
    <property type="component" value="Unassembled WGS sequence"/>
</dbReference>
<evidence type="ECO:0000313" key="1">
    <source>
        <dbReference type="EMBL" id="OHT55354.1"/>
    </source>
</evidence>
<comment type="caution">
    <text evidence="2">The sequence shown here is derived from an EMBL/GenBank/DDBJ whole genome shotgun (WGS) entry which is preliminary data.</text>
</comment>
<sequence>MPDDAKRTLILMRHAKSAYPPGVDDHQRPLNLRGTRQATQAGTWLQDNFNRIDAVLCSTATRTRATLTQTGVHSQLVRFSDKLYDSTVGITLGEINAVPDSASTVLVVGHEPTTSQLALMLADTGTSNAEAANRISTKFPTSAIAVLTTRSPWSRLELGGGSLTKFHVPR</sequence>
<evidence type="ECO:0000313" key="5">
    <source>
        <dbReference type="Proteomes" id="UP000180043"/>
    </source>
</evidence>
<evidence type="ECO:0000313" key="6">
    <source>
        <dbReference type="Proteomes" id="UP000180113"/>
    </source>
</evidence>
<accession>A0A0E3TPZ9</accession>
<dbReference type="PANTHER" id="PTHR47623">
    <property type="entry name" value="OS09G0287300 PROTEIN"/>
    <property type="match status" value="1"/>
</dbReference>
<evidence type="ECO:0008006" key="7">
    <source>
        <dbReference type="Google" id="ProtNLM"/>
    </source>
</evidence>
<dbReference type="PATRIC" id="fig|1774.35.peg.1328"/>
<dbReference type="SMART" id="SM00855">
    <property type="entry name" value="PGAM"/>
    <property type="match status" value="1"/>
</dbReference>
<dbReference type="Gene3D" id="3.40.50.1240">
    <property type="entry name" value="Phosphoglycerate mutase-like"/>
    <property type="match status" value="1"/>
</dbReference>
<dbReference type="OrthoDB" id="9810154at2"/>
<organism evidence="2 5">
    <name type="scientific">Mycobacteroides chelonae</name>
    <name type="common">Mycobacterium chelonae</name>
    <dbReference type="NCBI Taxonomy" id="1774"/>
    <lineage>
        <taxon>Bacteria</taxon>
        <taxon>Bacillati</taxon>
        <taxon>Actinomycetota</taxon>
        <taxon>Actinomycetes</taxon>
        <taxon>Mycobacteriales</taxon>
        <taxon>Mycobacteriaceae</taxon>
        <taxon>Mycobacteroides</taxon>
    </lineage>
</organism>
<dbReference type="Pfam" id="PF00300">
    <property type="entry name" value="His_Phos_1"/>
    <property type="match status" value="1"/>
</dbReference>
<protein>
    <recommendedName>
        <fullName evidence="7">Histidine phosphatase family protein</fullName>
    </recommendedName>
</protein>
<dbReference type="EMBL" id="MLIS01000001">
    <property type="protein sequence ID" value="OHU77792.1"/>
    <property type="molecule type" value="Genomic_DNA"/>
</dbReference>
<reference evidence="1 6" key="1">
    <citation type="submission" date="2016-10" db="EMBL/GenBank/DDBJ databases">
        <title>Evaluation of Human, Animal and Environmental Mycobacterium chelonae Isolates by Core Genome Phylogenomic Analysis, Targeted Gene Comparison, and Anti-microbial Susceptibility Patterns: A Tale of Mistaken Identities.</title>
        <authorList>
            <person name="Fogelson S.B."/>
            <person name="Camus A.C."/>
            <person name="Lorenz W."/>
            <person name="Vasireddy R."/>
            <person name="Vasireddy S."/>
            <person name="Smith T."/>
            <person name="Brown-Elliott B.A."/>
            <person name="Wallace R.J.Jr."/>
            <person name="Hasan N.A."/>
            <person name="Reischl U."/>
            <person name="Sanchez S."/>
        </authorList>
    </citation>
    <scope>NUCLEOTIDE SEQUENCE [LARGE SCALE GENOMIC DNA]</scope>
    <source>
        <strain evidence="1 6">42895</strain>
    </source>
</reference>
<dbReference type="EMBL" id="MLIQ01000011">
    <property type="protein sequence ID" value="OHU60001.1"/>
    <property type="molecule type" value="Genomic_DNA"/>
</dbReference>
<gene>
    <name evidence="1" type="ORF">BKG62_04165</name>
    <name evidence="2" type="ORF">BKG82_05725</name>
    <name evidence="3" type="ORF">BKG84_04690</name>
</gene>
<dbReference type="PANTHER" id="PTHR47623:SF1">
    <property type="entry name" value="OS09G0287300 PROTEIN"/>
    <property type="match status" value="1"/>
</dbReference>
<dbReference type="SUPFAM" id="SSF53254">
    <property type="entry name" value="Phosphoglycerate mutase-like"/>
    <property type="match status" value="1"/>
</dbReference>
<dbReference type="EMBL" id="MLHW01000001">
    <property type="protein sequence ID" value="OHT55354.1"/>
    <property type="molecule type" value="Genomic_DNA"/>
</dbReference>
<dbReference type="Proteomes" id="UP000180043">
    <property type="component" value="Unassembled WGS sequence"/>
</dbReference>
<name>A0A0E3TPZ9_MYCCH</name>
<dbReference type="CDD" id="cd07067">
    <property type="entry name" value="HP_PGM_like"/>
    <property type="match status" value="1"/>
</dbReference>
<evidence type="ECO:0000313" key="4">
    <source>
        <dbReference type="Proteomes" id="UP000179441"/>
    </source>
</evidence>
<dbReference type="AlphaFoldDB" id="A0A0E3TPZ9"/>